<sequence>MRAAQFDTFAGPIGVRSVPDPEPPRDGAVVRVHANGICRSDWHAWQGHDPNVRLPHVPGHELAGEVVATGPDCPAFRAGDRVTVPFVMACGSCPSCWSGQQQICEHQRQPGFTQWGAFAEYVAVPNAASNLVRLPENLGYPAAASLGCRFTTAYRALIEQGRLQTGEWVAVHACGGVGLSAVMIAVAAGAHVVAVDVNAAALDRARALGASASVNAATAADVAEAVRDASNGGAHVSLDALGHTATCRNSIRGLRQQGRHVQVGLLTGEHAAPPLPMDEVIARELELRGSHGMAGHRFPTLFRLIETGRLDPAALISRHVSLAEGAERLMAMDRTPDAGIAVITSFG</sequence>
<dbReference type="EMBL" id="FNCE01000007">
    <property type="protein sequence ID" value="SDG25375.1"/>
    <property type="molecule type" value="Genomic_DNA"/>
</dbReference>
<name>A0A1G7SQP4_9PROT</name>
<dbReference type="CDD" id="cd08260">
    <property type="entry name" value="Zn_ADH6"/>
    <property type="match status" value="1"/>
</dbReference>
<dbReference type="GO" id="GO:0016616">
    <property type="term" value="F:oxidoreductase activity, acting on the CH-OH group of donors, NAD or NADP as acceptor"/>
    <property type="evidence" value="ECO:0007669"/>
    <property type="project" value="UniProtKB-ARBA"/>
</dbReference>
<dbReference type="InterPro" id="IPR013154">
    <property type="entry name" value="ADH-like_N"/>
</dbReference>
<dbReference type="InterPro" id="IPR013149">
    <property type="entry name" value="ADH-like_C"/>
</dbReference>
<gene>
    <name evidence="6" type="ORF">SAMN05216241_107111</name>
</gene>
<keyword evidence="3" id="KW-0560">Oxidoreductase</keyword>
<comment type="similarity">
    <text evidence="4">Belongs to the zinc-containing alcohol dehydrogenase family.</text>
</comment>
<evidence type="ECO:0000256" key="4">
    <source>
        <dbReference type="RuleBase" id="RU361277"/>
    </source>
</evidence>
<dbReference type="OrthoDB" id="5295340at2"/>
<dbReference type="InterPro" id="IPR011032">
    <property type="entry name" value="GroES-like_sf"/>
</dbReference>
<dbReference type="Gene3D" id="3.90.180.10">
    <property type="entry name" value="Medium-chain alcohol dehydrogenases, catalytic domain"/>
    <property type="match status" value="1"/>
</dbReference>
<protein>
    <submittedName>
        <fullName evidence="6">Alcohol dehydrogenase</fullName>
    </submittedName>
</protein>
<keyword evidence="1 4" id="KW-0479">Metal-binding</keyword>
<dbReference type="RefSeq" id="WP_090020495.1">
    <property type="nucleotide sequence ID" value="NZ_FNCE01000007.1"/>
</dbReference>
<dbReference type="SMART" id="SM00829">
    <property type="entry name" value="PKS_ER"/>
    <property type="match status" value="1"/>
</dbReference>
<dbReference type="InterPro" id="IPR002328">
    <property type="entry name" value="ADH_Zn_CS"/>
</dbReference>
<comment type="cofactor">
    <cofactor evidence="4">
        <name>Zn(2+)</name>
        <dbReference type="ChEBI" id="CHEBI:29105"/>
    </cofactor>
</comment>
<organism evidence="6 7">
    <name type="scientific">Limimonas halophila</name>
    <dbReference type="NCBI Taxonomy" id="1082479"/>
    <lineage>
        <taxon>Bacteria</taxon>
        <taxon>Pseudomonadati</taxon>
        <taxon>Pseudomonadota</taxon>
        <taxon>Alphaproteobacteria</taxon>
        <taxon>Rhodospirillales</taxon>
        <taxon>Rhodovibrionaceae</taxon>
        <taxon>Limimonas</taxon>
    </lineage>
</organism>
<dbReference type="PROSITE" id="PS00059">
    <property type="entry name" value="ADH_ZINC"/>
    <property type="match status" value="1"/>
</dbReference>
<proteinExistence type="inferred from homology"/>
<evidence type="ECO:0000313" key="6">
    <source>
        <dbReference type="EMBL" id="SDG25375.1"/>
    </source>
</evidence>
<dbReference type="InterPro" id="IPR050129">
    <property type="entry name" value="Zn_alcohol_dh"/>
</dbReference>
<dbReference type="PANTHER" id="PTHR43401">
    <property type="entry name" value="L-THREONINE 3-DEHYDROGENASE"/>
    <property type="match status" value="1"/>
</dbReference>
<evidence type="ECO:0000256" key="2">
    <source>
        <dbReference type="ARBA" id="ARBA00022833"/>
    </source>
</evidence>
<dbReference type="InterPro" id="IPR020843">
    <property type="entry name" value="ER"/>
</dbReference>
<dbReference type="InterPro" id="IPR036291">
    <property type="entry name" value="NAD(P)-bd_dom_sf"/>
</dbReference>
<accession>A0A1G7SQP4</accession>
<dbReference type="Proteomes" id="UP000199415">
    <property type="component" value="Unassembled WGS sequence"/>
</dbReference>
<reference evidence="6 7" key="1">
    <citation type="submission" date="2016-10" db="EMBL/GenBank/DDBJ databases">
        <authorList>
            <person name="de Groot N.N."/>
        </authorList>
    </citation>
    <scope>NUCLEOTIDE SEQUENCE [LARGE SCALE GENOMIC DNA]</scope>
    <source>
        <strain evidence="6 7">DSM 25584</strain>
    </source>
</reference>
<dbReference type="Pfam" id="PF08240">
    <property type="entry name" value="ADH_N"/>
    <property type="match status" value="1"/>
</dbReference>
<dbReference type="AlphaFoldDB" id="A0A1G7SQP4"/>
<dbReference type="PANTHER" id="PTHR43401:SF5">
    <property type="entry name" value="ALCOHOL DEHYDROGENASE-RELATED"/>
    <property type="match status" value="1"/>
</dbReference>
<evidence type="ECO:0000259" key="5">
    <source>
        <dbReference type="SMART" id="SM00829"/>
    </source>
</evidence>
<dbReference type="SUPFAM" id="SSF50129">
    <property type="entry name" value="GroES-like"/>
    <property type="match status" value="1"/>
</dbReference>
<keyword evidence="2 4" id="KW-0862">Zinc</keyword>
<dbReference type="STRING" id="1082479.SAMN05216241_107111"/>
<dbReference type="GO" id="GO:0008270">
    <property type="term" value="F:zinc ion binding"/>
    <property type="evidence" value="ECO:0007669"/>
    <property type="project" value="InterPro"/>
</dbReference>
<feature type="domain" description="Enoyl reductase (ER)" evidence="5">
    <location>
        <begin position="4"/>
        <end position="343"/>
    </location>
</feature>
<keyword evidence="7" id="KW-1185">Reference proteome</keyword>
<dbReference type="Pfam" id="PF00107">
    <property type="entry name" value="ADH_zinc_N"/>
    <property type="match status" value="1"/>
</dbReference>
<evidence type="ECO:0000313" key="7">
    <source>
        <dbReference type="Proteomes" id="UP000199415"/>
    </source>
</evidence>
<evidence type="ECO:0000256" key="1">
    <source>
        <dbReference type="ARBA" id="ARBA00022723"/>
    </source>
</evidence>
<evidence type="ECO:0000256" key="3">
    <source>
        <dbReference type="ARBA" id="ARBA00023002"/>
    </source>
</evidence>
<dbReference type="SUPFAM" id="SSF51735">
    <property type="entry name" value="NAD(P)-binding Rossmann-fold domains"/>
    <property type="match status" value="1"/>
</dbReference>